<dbReference type="GO" id="GO:0005694">
    <property type="term" value="C:chromosome"/>
    <property type="evidence" value="ECO:0007669"/>
    <property type="project" value="InterPro"/>
</dbReference>
<evidence type="ECO:0000313" key="2">
    <source>
        <dbReference type="EMBL" id="OMD33198.1"/>
    </source>
</evidence>
<organism evidence="2 3">
    <name type="scientific">Paenibacillus odorifer</name>
    <dbReference type="NCBI Taxonomy" id="189426"/>
    <lineage>
        <taxon>Bacteria</taxon>
        <taxon>Bacillati</taxon>
        <taxon>Bacillota</taxon>
        <taxon>Bacilli</taxon>
        <taxon>Bacillales</taxon>
        <taxon>Paenibacillaceae</taxon>
        <taxon>Paenibacillus</taxon>
    </lineage>
</organism>
<name>A0A1R0XDQ5_9BACL</name>
<accession>A0A1R0XDQ5</accession>
<dbReference type="EMBL" id="MKQP01000014">
    <property type="protein sequence ID" value="OMD33198.1"/>
    <property type="molecule type" value="Genomic_DNA"/>
</dbReference>
<evidence type="ECO:0000259" key="1">
    <source>
        <dbReference type="Pfam" id="PF09983"/>
    </source>
</evidence>
<comment type="caution">
    <text evidence="2">The sequence shown here is derived from an EMBL/GenBank/DDBJ whole genome shotgun (WGS) entry which is preliminary data.</text>
</comment>
<dbReference type="GO" id="GO:0003677">
    <property type="term" value="F:DNA binding"/>
    <property type="evidence" value="ECO:0007669"/>
    <property type="project" value="InterPro"/>
</dbReference>
<dbReference type="InterPro" id="IPR036078">
    <property type="entry name" value="Spo11/TopoVI_A_sf"/>
</dbReference>
<dbReference type="InterPro" id="IPR024534">
    <property type="entry name" value="JetD_C"/>
</dbReference>
<sequence>MINGYEKEIINILLDKYEKSKSFIGENKMNQKFSVKVSSLFPNYIDHSNYEVFQEVNEAIDIIARKNFVTAKANSAKVYHNVVLKVDELEAIYRYVGRRPKKDINMSVLELMENYKGRNEILERYCKMQYERIHSNRSIQFFNNDLAELENILIAVDELLKVDSETFVRDFSIRVFKGSKVFEGISSKVINLLFEYGDFPEKEQLLGNLNIIKNPTYINFKGAGSITIKGQRIDLTNLSSDIAISSGMLSDIDKIEVVGEAVITIENLTSFHTFKDKNMFSIYLGGYHNSLRREFIKKIYQQNPKSSYFHFGDIDAGGFYILEHLKKQTGVDFKPYKMDIKTLETYRNYTKNLTDNDRDRLMKLKDSEYCKVIKYMLDNDCKLEQEAIGK</sequence>
<proteinExistence type="predicted"/>
<dbReference type="RefSeq" id="WP_036689544.1">
    <property type="nucleotide sequence ID" value="NZ_MKQP01000014.1"/>
</dbReference>
<feature type="domain" description="Wadjet protein JetD C-terminal" evidence="1">
    <location>
        <begin position="240"/>
        <end position="388"/>
    </location>
</feature>
<protein>
    <recommendedName>
        <fullName evidence="1">Wadjet protein JetD C-terminal domain-containing protein</fullName>
    </recommendedName>
</protein>
<dbReference type="AlphaFoldDB" id="A0A1R0XDQ5"/>
<dbReference type="SUPFAM" id="SSF56726">
    <property type="entry name" value="DNA topoisomerase IV, alpha subunit"/>
    <property type="match status" value="1"/>
</dbReference>
<evidence type="ECO:0000313" key="3">
    <source>
        <dbReference type="Proteomes" id="UP000187465"/>
    </source>
</evidence>
<dbReference type="Pfam" id="PF09983">
    <property type="entry name" value="JetD_C"/>
    <property type="match status" value="1"/>
</dbReference>
<dbReference type="Proteomes" id="UP000187465">
    <property type="component" value="Unassembled WGS sequence"/>
</dbReference>
<dbReference type="Gene3D" id="3.40.1360.10">
    <property type="match status" value="1"/>
</dbReference>
<reference evidence="2 3" key="1">
    <citation type="submission" date="2016-10" db="EMBL/GenBank/DDBJ databases">
        <title>Paenibacillus species isolates.</title>
        <authorList>
            <person name="Beno S.M."/>
        </authorList>
    </citation>
    <scope>NUCLEOTIDE SEQUENCE [LARGE SCALE GENOMIC DNA]</scope>
    <source>
        <strain evidence="2 3">FSL H7-0604</strain>
    </source>
</reference>
<gene>
    <name evidence="2" type="ORF">BJP51_12610</name>
</gene>